<accession>A0AAE3IEW3</accession>
<protein>
    <submittedName>
        <fullName evidence="3">Transglutaminase domain-containing protein</fullName>
    </submittedName>
</protein>
<feature type="transmembrane region" description="Helical" evidence="1">
    <location>
        <begin position="606"/>
        <end position="626"/>
    </location>
</feature>
<evidence type="ECO:0000313" key="4">
    <source>
        <dbReference type="Proteomes" id="UP001208131"/>
    </source>
</evidence>
<keyword evidence="1" id="KW-0472">Membrane</keyword>
<feature type="transmembrane region" description="Helical" evidence="1">
    <location>
        <begin position="169"/>
        <end position="187"/>
    </location>
</feature>
<proteinExistence type="predicted"/>
<dbReference type="InterPro" id="IPR002931">
    <property type="entry name" value="Transglutaminase-like"/>
</dbReference>
<keyword evidence="4" id="KW-1185">Reference proteome</keyword>
<dbReference type="Gene3D" id="3.10.620.30">
    <property type="match status" value="1"/>
</dbReference>
<dbReference type="AlphaFoldDB" id="A0AAE3IEW3"/>
<dbReference type="InterPro" id="IPR038765">
    <property type="entry name" value="Papain-like_cys_pep_sf"/>
</dbReference>
<feature type="transmembrane region" description="Helical" evidence="1">
    <location>
        <begin position="141"/>
        <end position="157"/>
    </location>
</feature>
<dbReference type="InterPro" id="IPR052901">
    <property type="entry name" value="Bact_TGase-like"/>
</dbReference>
<feature type="domain" description="Transglutaminase-like" evidence="2">
    <location>
        <begin position="514"/>
        <end position="584"/>
    </location>
</feature>
<name>A0AAE3IEW3_9FIRM</name>
<sequence length="736" mass="84594">MNIKTAQIKNTLVNILSKYALPLLLGAVVMNIIFKTYLVDNVRLYTFGYVVYECLLFALFEWLKPKKVLRGIVYTALMVAVLFLGFQLLRAGFEHSGKSFINWFYVNRQEIGQIDEYFYFLFVGLGFFIISVLYYFTIVRYRSFGTMLVVLFPFFIYGKRADSMDTLDITIMLTVFIALMVHSRLVSDESKHDLVINGSYVAASAVFVTLVGALAMLMPTSSKTSYLEKNSNFFDVNIKSSGTYDNLSDESSPRFGADATGEILFNFTTTSDEQVIYLRRQSFDLFRNEKWVTDDSFYDFDFDKNVYLYGDNEVNSPSYVYSIAKSLADKDYTKDLGVDRSQFPDDLFSEKAVMNQFSDSFAPSYIPAPLMITPGENNVYIKTTHSEVYRPYDTAGNKLGISFEYIPETERERQAAANLDMTENQFKLLLSYGLTNGDVTSNQALNIYKIYALYTDVSAYDDKGGKMEALAKNITENCKNDYEKAQALVDYFEQNGYVYDNEYEPDDESIAYFLFTSKRGNCTNYATSMTLMARMLGLPARYVEGFAAYEKNERGEFVVRDSHAHAFVEVFITGIGWMTFDPTVPGYQRDYSANGTNFDVSTFVSYFSRIALFIGVAFVLVVFVFLNRIIEVFFRLSLKFRDNGEKVIRLYRRVVRLLTIASNDRLSGYTPEMIREYLVKRRGVELGGLIDLFEKTCFGGYVPDEAEWKMVYADYKVQWKKLTKREKTTLELDKNM</sequence>
<feature type="transmembrane region" description="Helical" evidence="1">
    <location>
        <begin position="44"/>
        <end position="60"/>
    </location>
</feature>
<evidence type="ECO:0000256" key="1">
    <source>
        <dbReference type="SAM" id="Phobius"/>
    </source>
</evidence>
<dbReference type="EMBL" id="JAOQJZ010000001">
    <property type="protein sequence ID" value="MCU6704719.1"/>
    <property type="molecule type" value="Genomic_DNA"/>
</dbReference>
<dbReference type="PANTHER" id="PTHR42736">
    <property type="entry name" value="PROTEIN-GLUTAMINE GAMMA-GLUTAMYLTRANSFERASE"/>
    <property type="match status" value="1"/>
</dbReference>
<dbReference type="Pfam" id="PF11992">
    <property type="entry name" value="TgpA_N"/>
    <property type="match status" value="1"/>
</dbReference>
<feature type="transmembrane region" description="Helical" evidence="1">
    <location>
        <begin position="199"/>
        <end position="218"/>
    </location>
</feature>
<gene>
    <name evidence="3" type="ORF">OCV57_02095</name>
</gene>
<organism evidence="3 4">
    <name type="scientific">Hominimerdicola aceti</name>
    <dbReference type="NCBI Taxonomy" id="2981726"/>
    <lineage>
        <taxon>Bacteria</taxon>
        <taxon>Bacillati</taxon>
        <taxon>Bacillota</taxon>
        <taxon>Clostridia</taxon>
        <taxon>Eubacteriales</taxon>
        <taxon>Oscillospiraceae</taxon>
        <taxon>Hominimerdicola</taxon>
    </lineage>
</organism>
<comment type="caution">
    <text evidence="3">The sequence shown here is derived from an EMBL/GenBank/DDBJ whole genome shotgun (WGS) entry which is preliminary data.</text>
</comment>
<evidence type="ECO:0000259" key="2">
    <source>
        <dbReference type="SMART" id="SM00460"/>
    </source>
</evidence>
<keyword evidence="1" id="KW-0812">Transmembrane</keyword>
<dbReference type="SUPFAM" id="SSF54001">
    <property type="entry name" value="Cysteine proteinases"/>
    <property type="match status" value="1"/>
</dbReference>
<dbReference type="SMART" id="SM00460">
    <property type="entry name" value="TGc"/>
    <property type="match status" value="1"/>
</dbReference>
<dbReference type="Pfam" id="PF01841">
    <property type="entry name" value="Transglut_core"/>
    <property type="match status" value="1"/>
</dbReference>
<keyword evidence="1" id="KW-1133">Transmembrane helix</keyword>
<feature type="transmembrane region" description="Helical" evidence="1">
    <location>
        <begin position="72"/>
        <end position="93"/>
    </location>
</feature>
<feature type="transmembrane region" description="Helical" evidence="1">
    <location>
        <begin position="117"/>
        <end position="136"/>
    </location>
</feature>
<dbReference type="PANTHER" id="PTHR42736:SF1">
    <property type="entry name" value="PROTEIN-GLUTAMINE GAMMA-GLUTAMYLTRANSFERASE"/>
    <property type="match status" value="1"/>
</dbReference>
<dbReference type="RefSeq" id="WP_267300328.1">
    <property type="nucleotide sequence ID" value="NZ_JAOQJZ010000001.1"/>
</dbReference>
<dbReference type="Proteomes" id="UP001208131">
    <property type="component" value="Unassembled WGS sequence"/>
</dbReference>
<feature type="transmembrane region" description="Helical" evidence="1">
    <location>
        <begin position="20"/>
        <end position="38"/>
    </location>
</feature>
<dbReference type="InterPro" id="IPR021878">
    <property type="entry name" value="TgpA_N"/>
</dbReference>
<evidence type="ECO:0000313" key="3">
    <source>
        <dbReference type="EMBL" id="MCU6704719.1"/>
    </source>
</evidence>
<reference evidence="3 4" key="1">
    <citation type="journal article" date="2021" name="ISME Commun">
        <title>Automated analysis of genomic sequences facilitates high-throughput and comprehensive description of bacteria.</title>
        <authorList>
            <person name="Hitch T.C.A."/>
        </authorList>
    </citation>
    <scope>NUCLEOTIDE SEQUENCE [LARGE SCALE GENOMIC DNA]</scope>
    <source>
        <strain evidence="3 4">Sanger_31</strain>
    </source>
</reference>